<dbReference type="UniPathway" id="UPA00074">
    <property type="reaction ID" value="UER00130"/>
</dbReference>
<evidence type="ECO:0000256" key="3">
    <source>
        <dbReference type="ARBA" id="ARBA00010478"/>
    </source>
</evidence>
<dbReference type="EMBL" id="GECZ01029501">
    <property type="protein sequence ID" value="JAS40268.1"/>
    <property type="molecule type" value="Transcribed_RNA"/>
</dbReference>
<dbReference type="SUPFAM" id="SSF52255">
    <property type="entry name" value="N5-CAIR mutase (phosphoribosylaminoimidazole carboxylase, PurE)"/>
    <property type="match status" value="1"/>
</dbReference>
<dbReference type="InterPro" id="IPR000031">
    <property type="entry name" value="PurE_dom"/>
</dbReference>
<name>A0A1B6EQT7_9HEMI</name>
<evidence type="ECO:0000256" key="4">
    <source>
        <dbReference type="ARBA" id="ARBA00011020"/>
    </source>
</evidence>
<keyword evidence="6" id="KW-0547">Nucleotide-binding</keyword>
<dbReference type="SMART" id="SM01001">
    <property type="entry name" value="AIRC"/>
    <property type="match status" value="1"/>
</dbReference>
<dbReference type="Gene3D" id="3.30.200.20">
    <property type="entry name" value="Phosphorylase Kinase, domain 1"/>
    <property type="match status" value="1"/>
</dbReference>
<dbReference type="GO" id="GO:0005829">
    <property type="term" value="C:cytosol"/>
    <property type="evidence" value="ECO:0007669"/>
    <property type="project" value="TreeGrafter"/>
</dbReference>
<dbReference type="PANTHER" id="PTHR43599:SF3">
    <property type="entry name" value="SI:DKEY-6E2.2"/>
    <property type="match status" value="1"/>
</dbReference>
<dbReference type="FunFam" id="3.40.50.1970:FF:000006">
    <property type="entry name" value="Probable multifunctional protein ADE2"/>
    <property type="match status" value="1"/>
</dbReference>
<dbReference type="FunFam" id="3.30.470.20:FF:000020">
    <property type="entry name" value="Probable multifunctional protein ADE2"/>
    <property type="match status" value="1"/>
</dbReference>
<sequence length="426" mass="47169">MCETGSVIGGYKLGKLIIEGKTKQVWEIVNSSEEVLVLSKDRITAGDGLKAHDLKGKAEISNQTNGKVFEILNAVGLKTAFVKNVTETAFLAKKCEMIPIEWVTRRLATGSFLKRNPGVPEGYRFNPPKQETFYKDDANHDPQWSDEQIISAGFRFNGKLITKDEVDVIKRVTVAVFEVLERAWASRNCALIDMKIEFGVSQQGEILIADVIDSDSWRLWPSGDKRLMKDKQVYRNLTNVTQADLDTIKNNFKWIEEQLNYLIPPSNSLVVVLMGSPSDEEHCSKIAKHCRDLGLKCQLRCTSAHKGTQETLQILAQYEGSGQPVVLVAVAGRSNGLGPVLSGNTVLPVINCPPPTTDNFAQDIWSSLKTPSGLGCSTVLYPEAAALAAAQIFAMHDHILWAKLRVKALNNYISLKEADQVIRSKQ</sequence>
<reference evidence="13" key="1">
    <citation type="submission" date="2015-11" db="EMBL/GenBank/DDBJ databases">
        <title>De novo transcriptome assembly of four potential Pierce s Disease insect vectors from Arizona vineyards.</title>
        <authorList>
            <person name="Tassone E.E."/>
        </authorList>
    </citation>
    <scope>NUCLEOTIDE SEQUENCE</scope>
</reference>
<comment type="pathway">
    <text evidence="2">Purine metabolism; IMP biosynthesis via de novo pathway; 5-amino-1-(5-phospho-D-ribosyl)imidazole-4-carboxylate from 5-amino-1-(5-phospho-D-ribosyl)imidazole (carboxylase route): step 1/1.</text>
</comment>
<evidence type="ECO:0000256" key="8">
    <source>
        <dbReference type="ARBA" id="ARBA00022793"/>
    </source>
</evidence>
<dbReference type="GO" id="GO:0006189">
    <property type="term" value="P:'de novo' IMP biosynthetic process"/>
    <property type="evidence" value="ECO:0007669"/>
    <property type="project" value="UniProtKB-UniPathway"/>
</dbReference>
<keyword evidence="11" id="KW-0511">Multifunctional enzyme</keyword>
<proteinExistence type="inferred from homology"/>
<dbReference type="AlphaFoldDB" id="A0A1B6EQT7"/>
<dbReference type="InterPro" id="IPR050089">
    <property type="entry name" value="SAICAR_synthetase"/>
</dbReference>
<dbReference type="FunFam" id="3.30.200.20:FF:000183">
    <property type="entry name" value="Probable multifunctional protein ADE2"/>
    <property type="match status" value="1"/>
</dbReference>
<dbReference type="Pfam" id="PF00731">
    <property type="entry name" value="AIRC"/>
    <property type="match status" value="1"/>
</dbReference>
<comment type="similarity">
    <text evidence="3">In the C-terminal section; belongs to the AIR carboxylase family. Class II subfamily.</text>
</comment>
<keyword evidence="10" id="KW-0456">Lyase</keyword>
<dbReference type="Gene3D" id="3.30.470.20">
    <property type="entry name" value="ATP-grasp fold, B domain"/>
    <property type="match status" value="1"/>
</dbReference>
<dbReference type="InterPro" id="IPR028923">
    <property type="entry name" value="SAICAR_synt/ADE2_N"/>
</dbReference>
<dbReference type="PROSITE" id="PS01057">
    <property type="entry name" value="SAICAR_SYNTHETASE_1"/>
    <property type="match status" value="1"/>
</dbReference>
<dbReference type="HAMAP" id="MF_02045">
    <property type="entry name" value="PurE_classII"/>
    <property type="match status" value="1"/>
</dbReference>
<evidence type="ECO:0000256" key="6">
    <source>
        <dbReference type="ARBA" id="ARBA00022741"/>
    </source>
</evidence>
<protein>
    <recommendedName>
        <fullName evidence="12">PurE domain-containing protein</fullName>
    </recommendedName>
</protein>
<dbReference type="Gene3D" id="3.40.50.1970">
    <property type="match status" value="1"/>
</dbReference>
<dbReference type="PROSITE" id="PS01058">
    <property type="entry name" value="SAICAR_SYNTHETASE_2"/>
    <property type="match status" value="1"/>
</dbReference>
<keyword evidence="5" id="KW-0436">Ligase</keyword>
<evidence type="ECO:0000256" key="7">
    <source>
        <dbReference type="ARBA" id="ARBA00022755"/>
    </source>
</evidence>
<evidence type="ECO:0000313" key="13">
    <source>
        <dbReference type="EMBL" id="JAS40268.1"/>
    </source>
</evidence>
<accession>A0A1B6EQT7</accession>
<keyword evidence="7" id="KW-0658">Purine biosynthesis</keyword>
<comment type="pathway">
    <text evidence="1">Purine metabolism; IMP biosynthesis via de novo pathway; 5-amino-1-(5-phospho-D-ribosyl)imidazole-4-carboxamide from 5-amino-1-(5-phospho-D-ribosyl)imidazole-4-carboxylate: step 1/2.</text>
</comment>
<comment type="similarity">
    <text evidence="4">In the N-terminal section; belongs to the SAICAR synthetase family.</text>
</comment>
<evidence type="ECO:0000256" key="10">
    <source>
        <dbReference type="ARBA" id="ARBA00023239"/>
    </source>
</evidence>
<dbReference type="InterPro" id="IPR033626">
    <property type="entry name" value="PurE_classII"/>
</dbReference>
<dbReference type="SUPFAM" id="SSF56104">
    <property type="entry name" value="SAICAR synthase-like"/>
    <property type="match status" value="1"/>
</dbReference>
<evidence type="ECO:0000259" key="12">
    <source>
        <dbReference type="SMART" id="SM01001"/>
    </source>
</evidence>
<dbReference type="InterPro" id="IPR018236">
    <property type="entry name" value="SAICAR_synthetase_CS"/>
</dbReference>
<keyword evidence="8" id="KW-0210">Decarboxylase</keyword>
<dbReference type="GO" id="GO:0005524">
    <property type="term" value="F:ATP binding"/>
    <property type="evidence" value="ECO:0007669"/>
    <property type="project" value="UniProtKB-KW"/>
</dbReference>
<dbReference type="GO" id="GO:0004639">
    <property type="term" value="F:phosphoribosylaminoimidazolesuccinocarboxamide synthase activity"/>
    <property type="evidence" value="ECO:0007669"/>
    <property type="project" value="InterPro"/>
</dbReference>
<evidence type="ECO:0000256" key="1">
    <source>
        <dbReference type="ARBA" id="ARBA00004672"/>
    </source>
</evidence>
<evidence type="ECO:0000256" key="5">
    <source>
        <dbReference type="ARBA" id="ARBA00022598"/>
    </source>
</evidence>
<keyword evidence="9" id="KW-0067">ATP-binding</keyword>
<feature type="domain" description="PurE" evidence="12">
    <location>
        <begin position="268"/>
        <end position="415"/>
    </location>
</feature>
<evidence type="ECO:0000256" key="9">
    <source>
        <dbReference type="ARBA" id="ARBA00022840"/>
    </source>
</evidence>
<evidence type="ECO:0000256" key="2">
    <source>
        <dbReference type="ARBA" id="ARBA00004747"/>
    </source>
</evidence>
<dbReference type="Pfam" id="PF01259">
    <property type="entry name" value="SAICAR_synt"/>
    <property type="match status" value="1"/>
</dbReference>
<evidence type="ECO:0000256" key="11">
    <source>
        <dbReference type="ARBA" id="ARBA00023268"/>
    </source>
</evidence>
<dbReference type="CDD" id="cd01416">
    <property type="entry name" value="SAICAR_synt_Ade5"/>
    <property type="match status" value="1"/>
</dbReference>
<dbReference type="PANTHER" id="PTHR43599">
    <property type="entry name" value="MULTIFUNCTIONAL PROTEIN ADE2"/>
    <property type="match status" value="1"/>
</dbReference>
<dbReference type="GO" id="GO:0016831">
    <property type="term" value="F:carboxy-lyase activity"/>
    <property type="evidence" value="ECO:0007669"/>
    <property type="project" value="UniProtKB-KW"/>
</dbReference>
<organism evidence="13">
    <name type="scientific">Cuerna arida</name>
    <dbReference type="NCBI Taxonomy" id="1464854"/>
    <lineage>
        <taxon>Eukaryota</taxon>
        <taxon>Metazoa</taxon>
        <taxon>Ecdysozoa</taxon>
        <taxon>Arthropoda</taxon>
        <taxon>Hexapoda</taxon>
        <taxon>Insecta</taxon>
        <taxon>Pterygota</taxon>
        <taxon>Neoptera</taxon>
        <taxon>Paraneoptera</taxon>
        <taxon>Hemiptera</taxon>
        <taxon>Auchenorrhyncha</taxon>
        <taxon>Membracoidea</taxon>
        <taxon>Cicadellidae</taxon>
        <taxon>Cicadellinae</taxon>
        <taxon>Proconiini</taxon>
        <taxon>Cuerna</taxon>
    </lineage>
</organism>
<gene>
    <name evidence="13" type="ORF">g.15046</name>
</gene>
<dbReference type="HAMAP" id="MF_00137">
    <property type="entry name" value="SAICAR_synth"/>
    <property type="match status" value="1"/>
</dbReference>